<dbReference type="Proteomes" id="UP000254677">
    <property type="component" value="Unassembled WGS sequence"/>
</dbReference>
<dbReference type="AlphaFoldDB" id="A0A378J864"/>
<keyword evidence="1" id="KW-0472">Membrane</keyword>
<organism evidence="2 3">
    <name type="scientific">Legionella donaldsonii</name>
    <dbReference type="NCBI Taxonomy" id="45060"/>
    <lineage>
        <taxon>Bacteria</taxon>
        <taxon>Pseudomonadati</taxon>
        <taxon>Pseudomonadota</taxon>
        <taxon>Gammaproteobacteria</taxon>
        <taxon>Legionellales</taxon>
        <taxon>Legionellaceae</taxon>
        <taxon>Legionella</taxon>
    </lineage>
</organism>
<keyword evidence="3" id="KW-1185">Reference proteome</keyword>
<dbReference type="EMBL" id="UGOA01000001">
    <property type="protein sequence ID" value="STX43795.1"/>
    <property type="molecule type" value="Genomic_DNA"/>
</dbReference>
<dbReference type="PANTHER" id="PTHR38446">
    <property type="entry name" value="BLL0914 PROTEIN"/>
    <property type="match status" value="1"/>
</dbReference>
<dbReference type="Pfam" id="PF06993">
    <property type="entry name" value="DUF1304"/>
    <property type="match status" value="1"/>
</dbReference>
<gene>
    <name evidence="2" type="ORF">NCTC13292_02397</name>
</gene>
<dbReference type="InterPro" id="IPR009732">
    <property type="entry name" value="DUF1304"/>
</dbReference>
<protein>
    <submittedName>
        <fullName evidence="2">Predicted membrane protein</fullName>
    </submittedName>
</protein>
<evidence type="ECO:0000256" key="1">
    <source>
        <dbReference type="SAM" id="Phobius"/>
    </source>
</evidence>
<evidence type="ECO:0000313" key="2">
    <source>
        <dbReference type="EMBL" id="STX43795.1"/>
    </source>
</evidence>
<keyword evidence="1" id="KW-0812">Transmembrane</keyword>
<feature type="transmembrane region" description="Helical" evidence="1">
    <location>
        <begin position="78"/>
        <end position="97"/>
    </location>
</feature>
<name>A0A378J864_9GAMM</name>
<proteinExistence type="predicted"/>
<reference evidence="2 3" key="1">
    <citation type="submission" date="2018-06" db="EMBL/GenBank/DDBJ databases">
        <authorList>
            <consortium name="Pathogen Informatics"/>
            <person name="Doyle S."/>
        </authorList>
    </citation>
    <scope>NUCLEOTIDE SEQUENCE [LARGE SCALE GENOMIC DNA]</scope>
    <source>
        <strain evidence="2 3">NCTC13292</strain>
    </source>
</reference>
<sequence length="121" mass="13473">MIKLLADIGVIITAILHLWFFILEFFLWKKPLGRKIFRTQPEFAFQSAPLAANQGIYNGFLSAGLIWGLLSPDPIEAFHVKLFFLSCALIAGIAGGVLVHLRILFIQALPALITLLLLLMQ</sequence>
<feature type="transmembrane region" description="Helical" evidence="1">
    <location>
        <begin position="6"/>
        <end position="28"/>
    </location>
</feature>
<accession>A0A378J864</accession>
<keyword evidence="1" id="KW-1133">Transmembrane helix</keyword>
<evidence type="ECO:0000313" key="3">
    <source>
        <dbReference type="Proteomes" id="UP000254677"/>
    </source>
</evidence>
<dbReference type="RefSeq" id="WP_181879390.1">
    <property type="nucleotide sequence ID" value="NZ_CAXYJE010000002.1"/>
</dbReference>
<feature type="transmembrane region" description="Helical" evidence="1">
    <location>
        <begin position="103"/>
        <end position="120"/>
    </location>
</feature>
<dbReference type="PANTHER" id="PTHR38446:SF1">
    <property type="entry name" value="BLL0914 PROTEIN"/>
    <property type="match status" value="1"/>
</dbReference>